<dbReference type="FunFam" id="3.40.309.10:FF:000006">
    <property type="entry name" value="Gamma-glutamyl phosphate reductase"/>
    <property type="match status" value="1"/>
</dbReference>
<keyword evidence="7" id="KW-0963">Cytoplasm</keyword>
<keyword evidence="4 7" id="KW-0521">NADP</keyword>
<dbReference type="PANTHER" id="PTHR11063">
    <property type="entry name" value="GLUTAMATE SEMIALDEHYDE DEHYDROGENASE"/>
    <property type="match status" value="1"/>
</dbReference>
<gene>
    <name evidence="7" type="primary">proA</name>
    <name evidence="9" type="ORF">SAMN04487944_101240</name>
</gene>
<dbReference type="EMBL" id="FOGL01000001">
    <property type="protein sequence ID" value="SER10345.1"/>
    <property type="molecule type" value="Genomic_DNA"/>
</dbReference>
<dbReference type="Gene3D" id="3.40.309.10">
    <property type="entry name" value="Aldehyde Dehydrogenase, Chain A, domain 2"/>
    <property type="match status" value="1"/>
</dbReference>
<protein>
    <recommendedName>
        <fullName evidence="7">Gamma-glutamyl phosphate reductase</fullName>
        <shortName evidence="7">GPR</shortName>
        <ecNumber evidence="7">1.2.1.41</ecNumber>
    </recommendedName>
    <alternativeName>
        <fullName evidence="7">Glutamate-5-semialdehyde dehydrogenase</fullName>
    </alternativeName>
    <alternativeName>
        <fullName evidence="7">Glutamyl-gamma-semialdehyde dehydrogenase</fullName>
        <shortName evidence="7">GSA dehydrogenase</shortName>
    </alternativeName>
</protein>
<feature type="domain" description="Aldehyde dehydrogenase" evidence="8">
    <location>
        <begin position="89"/>
        <end position="286"/>
    </location>
</feature>
<dbReference type="PIRSF" id="PIRSF000151">
    <property type="entry name" value="GPR"/>
    <property type="match status" value="1"/>
</dbReference>
<dbReference type="GO" id="GO:0050661">
    <property type="term" value="F:NADP binding"/>
    <property type="evidence" value="ECO:0007669"/>
    <property type="project" value="InterPro"/>
</dbReference>
<dbReference type="SUPFAM" id="SSF53720">
    <property type="entry name" value="ALDH-like"/>
    <property type="match status" value="1"/>
</dbReference>
<dbReference type="CDD" id="cd07079">
    <property type="entry name" value="ALDH_F18-19_ProA-GPR"/>
    <property type="match status" value="1"/>
</dbReference>
<evidence type="ECO:0000313" key="9">
    <source>
        <dbReference type="EMBL" id="SER10345.1"/>
    </source>
</evidence>
<dbReference type="PROSITE" id="PS01223">
    <property type="entry name" value="PROA"/>
    <property type="match status" value="1"/>
</dbReference>
<organism evidence="9 10">
    <name type="scientific">Gracilibacillus ureilyticus</name>
    <dbReference type="NCBI Taxonomy" id="531814"/>
    <lineage>
        <taxon>Bacteria</taxon>
        <taxon>Bacillati</taxon>
        <taxon>Bacillota</taxon>
        <taxon>Bacilli</taxon>
        <taxon>Bacillales</taxon>
        <taxon>Bacillaceae</taxon>
        <taxon>Gracilibacillus</taxon>
    </lineage>
</organism>
<comment type="subcellular location">
    <subcellularLocation>
        <location evidence="7">Cytoplasm</location>
    </subcellularLocation>
</comment>
<dbReference type="InterPro" id="IPR016161">
    <property type="entry name" value="Ald_DH/histidinol_DH"/>
</dbReference>
<dbReference type="InterPro" id="IPR020593">
    <property type="entry name" value="G-glutamylP_reductase_CS"/>
</dbReference>
<dbReference type="Pfam" id="PF00171">
    <property type="entry name" value="Aldedh"/>
    <property type="match status" value="1"/>
</dbReference>
<dbReference type="NCBIfam" id="TIGR00407">
    <property type="entry name" value="proA"/>
    <property type="match status" value="1"/>
</dbReference>
<dbReference type="NCBIfam" id="NF001221">
    <property type="entry name" value="PRK00197.1"/>
    <property type="match status" value="1"/>
</dbReference>
<dbReference type="AlphaFoldDB" id="A0A1H9LGU8"/>
<dbReference type="Gene3D" id="3.40.605.10">
    <property type="entry name" value="Aldehyde Dehydrogenase, Chain A, domain 1"/>
    <property type="match status" value="1"/>
</dbReference>
<evidence type="ECO:0000313" key="10">
    <source>
        <dbReference type="Proteomes" id="UP000199687"/>
    </source>
</evidence>
<keyword evidence="10" id="KW-1185">Reference proteome</keyword>
<dbReference type="STRING" id="531814.SAMN04487944_101240"/>
<dbReference type="Proteomes" id="UP000199687">
    <property type="component" value="Unassembled WGS sequence"/>
</dbReference>
<dbReference type="InterPro" id="IPR015590">
    <property type="entry name" value="Aldehyde_DH_dom"/>
</dbReference>
<dbReference type="InterPro" id="IPR000965">
    <property type="entry name" value="GPR_dom"/>
</dbReference>
<dbReference type="UniPathway" id="UPA00098">
    <property type="reaction ID" value="UER00360"/>
</dbReference>
<evidence type="ECO:0000256" key="7">
    <source>
        <dbReference type="HAMAP-Rule" id="MF_00412"/>
    </source>
</evidence>
<dbReference type="OrthoDB" id="9809970at2"/>
<dbReference type="GO" id="GO:0004350">
    <property type="term" value="F:glutamate-5-semialdehyde dehydrogenase activity"/>
    <property type="evidence" value="ECO:0007669"/>
    <property type="project" value="UniProtKB-UniRule"/>
</dbReference>
<reference evidence="9 10" key="1">
    <citation type="submission" date="2016-10" db="EMBL/GenBank/DDBJ databases">
        <authorList>
            <person name="de Groot N.N."/>
        </authorList>
    </citation>
    <scope>NUCLEOTIDE SEQUENCE [LARGE SCALE GENOMIC DNA]</scope>
    <source>
        <strain evidence="9 10">CGMCC 1.7727</strain>
    </source>
</reference>
<name>A0A1H9LGU8_9BACI</name>
<keyword evidence="5 7" id="KW-0560">Oxidoreductase</keyword>
<accession>A0A1H9LGU8</accession>
<evidence type="ECO:0000256" key="4">
    <source>
        <dbReference type="ARBA" id="ARBA00022857"/>
    </source>
</evidence>
<dbReference type="InterPro" id="IPR016162">
    <property type="entry name" value="Ald_DH_N"/>
</dbReference>
<comment type="catalytic activity">
    <reaction evidence="6 7">
        <text>L-glutamate 5-semialdehyde + phosphate + NADP(+) = L-glutamyl 5-phosphate + NADPH + H(+)</text>
        <dbReference type="Rhea" id="RHEA:19541"/>
        <dbReference type="ChEBI" id="CHEBI:15378"/>
        <dbReference type="ChEBI" id="CHEBI:43474"/>
        <dbReference type="ChEBI" id="CHEBI:57783"/>
        <dbReference type="ChEBI" id="CHEBI:58066"/>
        <dbReference type="ChEBI" id="CHEBI:58274"/>
        <dbReference type="ChEBI" id="CHEBI:58349"/>
        <dbReference type="EC" id="1.2.1.41"/>
    </reaction>
</comment>
<evidence type="ECO:0000259" key="8">
    <source>
        <dbReference type="Pfam" id="PF00171"/>
    </source>
</evidence>
<keyword evidence="3 7" id="KW-0641">Proline biosynthesis</keyword>
<evidence type="ECO:0000256" key="6">
    <source>
        <dbReference type="ARBA" id="ARBA00049024"/>
    </source>
</evidence>
<dbReference type="InterPro" id="IPR012134">
    <property type="entry name" value="Glu-5-SA_DH"/>
</dbReference>
<sequence length="414" mass="45394">MSDLLQKAKLLKGTTTKLAASTTEQKNEALRLLSNALREQKSFIITENNKDIAQGRSNGLHESLIDRLVLNEQRIDDMADALMQLIELNDPIGDIIEEWERPNGLKIQKARVPIGVVGMIYEARPNVTIDAASLCLKTGNAVLLRGSSSAIHSNMALVKVIQDALKQSELPNNAVQLIEDTSRTTASEMFKLNDYLDVLIPRGGKKLIDTVVANASVPVLETGAGNCHLFIDESAQTDMAVEIAINAKTQRPSVCNSIETILVEKNWAEKNIDTLIKKLQEANVEIHGDDFTMTKGDNIIQATDEDYETEYLDKIVALKVVGTVEEAINHINHYGTNHSESIITENEANAVSFMNQVDAAAVYHNASTRFTDGFEFGFGAEIGISTQKLHARGPMGLEALTSTKYLLHGNGQIK</sequence>
<dbReference type="InterPro" id="IPR016163">
    <property type="entry name" value="Ald_DH_C"/>
</dbReference>
<dbReference type="RefSeq" id="WP_089738161.1">
    <property type="nucleotide sequence ID" value="NZ_FOGL01000001.1"/>
</dbReference>
<comment type="pathway">
    <text evidence="1 7">Amino-acid biosynthesis; L-proline biosynthesis; L-glutamate 5-semialdehyde from L-glutamate: step 2/2.</text>
</comment>
<comment type="similarity">
    <text evidence="7">Belongs to the gamma-glutamyl phosphate reductase family.</text>
</comment>
<dbReference type="PANTHER" id="PTHR11063:SF8">
    <property type="entry name" value="DELTA-1-PYRROLINE-5-CARBOXYLATE SYNTHASE"/>
    <property type="match status" value="1"/>
</dbReference>
<evidence type="ECO:0000256" key="2">
    <source>
        <dbReference type="ARBA" id="ARBA00022605"/>
    </source>
</evidence>
<dbReference type="EC" id="1.2.1.41" evidence="7"/>
<evidence type="ECO:0000256" key="3">
    <source>
        <dbReference type="ARBA" id="ARBA00022650"/>
    </source>
</evidence>
<dbReference type="GO" id="GO:0005737">
    <property type="term" value="C:cytoplasm"/>
    <property type="evidence" value="ECO:0007669"/>
    <property type="project" value="UniProtKB-SubCell"/>
</dbReference>
<evidence type="ECO:0000256" key="1">
    <source>
        <dbReference type="ARBA" id="ARBA00004985"/>
    </source>
</evidence>
<comment type="function">
    <text evidence="7">Catalyzes the NADPH-dependent reduction of L-glutamate 5-phosphate into L-glutamate 5-semialdehyde and phosphate. The product spontaneously undergoes cyclization to form 1-pyrroline-5-carboxylate.</text>
</comment>
<dbReference type="HAMAP" id="MF_00412">
    <property type="entry name" value="ProA"/>
    <property type="match status" value="1"/>
</dbReference>
<keyword evidence="2 7" id="KW-0028">Amino-acid biosynthesis</keyword>
<proteinExistence type="inferred from homology"/>
<dbReference type="GO" id="GO:0055129">
    <property type="term" value="P:L-proline biosynthetic process"/>
    <property type="evidence" value="ECO:0007669"/>
    <property type="project" value="UniProtKB-UniRule"/>
</dbReference>
<evidence type="ECO:0000256" key="5">
    <source>
        <dbReference type="ARBA" id="ARBA00023002"/>
    </source>
</evidence>